<evidence type="ECO:0000313" key="3">
    <source>
        <dbReference type="Proteomes" id="UP000094412"/>
    </source>
</evidence>
<dbReference type="EMBL" id="MDEO01000033">
    <property type="protein sequence ID" value="OCX16505.1"/>
    <property type="molecule type" value="Genomic_DNA"/>
</dbReference>
<gene>
    <name evidence="2" type="ORF">QV13_17030</name>
</gene>
<dbReference type="STRING" id="1566387.QV13_17030"/>
<keyword evidence="3" id="KW-1185">Reference proteome</keyword>
<feature type="compositionally biased region" description="Acidic residues" evidence="1">
    <location>
        <begin position="36"/>
        <end position="61"/>
    </location>
</feature>
<name>A0A1C2DPG0_9HYPH</name>
<sequence length="95" mass="10262">MNTRLEPILFLPITLTMRLRLEAAIENLIALLDEIDGDAEIEPAVDDEDGGDEEPDTDDEPSLGALNNLAHQGDWAAAGYSGSDELEDDARDLPA</sequence>
<protein>
    <submittedName>
        <fullName evidence="2">Uncharacterized protein</fullName>
    </submittedName>
</protein>
<reference evidence="2 3" key="1">
    <citation type="submission" date="2016-08" db="EMBL/GenBank/DDBJ databases">
        <title>Whole genome sequence of Mesorhizobium sp. strain UASWS1009 isolated from industrial sewage.</title>
        <authorList>
            <person name="Crovadore J."/>
            <person name="Calmin G."/>
            <person name="Chablais R."/>
            <person name="Cochard B."/>
            <person name="Lefort F."/>
        </authorList>
    </citation>
    <scope>NUCLEOTIDE SEQUENCE [LARGE SCALE GENOMIC DNA]</scope>
    <source>
        <strain evidence="2 3">UASWS1009</strain>
    </source>
</reference>
<dbReference type="Proteomes" id="UP000094412">
    <property type="component" value="Unassembled WGS sequence"/>
</dbReference>
<dbReference type="AlphaFoldDB" id="A0A1C2DPG0"/>
<evidence type="ECO:0000256" key="1">
    <source>
        <dbReference type="SAM" id="MobiDB-lite"/>
    </source>
</evidence>
<organism evidence="2 3">
    <name type="scientific">Mesorhizobium hungaricum</name>
    <dbReference type="NCBI Taxonomy" id="1566387"/>
    <lineage>
        <taxon>Bacteria</taxon>
        <taxon>Pseudomonadati</taxon>
        <taxon>Pseudomonadota</taxon>
        <taxon>Alphaproteobacteria</taxon>
        <taxon>Hyphomicrobiales</taxon>
        <taxon>Phyllobacteriaceae</taxon>
        <taxon>Mesorhizobium</taxon>
    </lineage>
</organism>
<proteinExistence type="predicted"/>
<dbReference type="RefSeq" id="WP_024924478.1">
    <property type="nucleotide sequence ID" value="NZ_MDEO01000033.1"/>
</dbReference>
<feature type="region of interest" description="Disordered" evidence="1">
    <location>
        <begin position="36"/>
        <end position="68"/>
    </location>
</feature>
<accession>A0A1C2DPG0</accession>
<comment type="caution">
    <text evidence="2">The sequence shown here is derived from an EMBL/GenBank/DDBJ whole genome shotgun (WGS) entry which is preliminary data.</text>
</comment>
<evidence type="ECO:0000313" key="2">
    <source>
        <dbReference type="EMBL" id="OCX16505.1"/>
    </source>
</evidence>